<evidence type="ECO:0000313" key="3">
    <source>
        <dbReference type="EMBL" id="VAW16661.1"/>
    </source>
</evidence>
<sequence length="87" mass="10134">MIADQFILNKKTTKNEYWADRKSDNPKRSVVKSISWRIIGTLDTILISWLVTGTLTVALSIGIVELFTKMGLYFFHERIWNTINWGK</sequence>
<dbReference type="EMBL" id="UOEL01000134">
    <property type="protein sequence ID" value="VAW16661.1"/>
    <property type="molecule type" value="Genomic_DNA"/>
</dbReference>
<dbReference type="Pfam" id="PF09834">
    <property type="entry name" value="DUF2061"/>
    <property type="match status" value="1"/>
</dbReference>
<organism evidence="3">
    <name type="scientific">hydrothermal vent metagenome</name>
    <dbReference type="NCBI Taxonomy" id="652676"/>
    <lineage>
        <taxon>unclassified sequences</taxon>
        <taxon>metagenomes</taxon>
        <taxon>ecological metagenomes</taxon>
    </lineage>
</organism>
<name>A0A3B0TDD8_9ZZZZ</name>
<dbReference type="AlphaFoldDB" id="A0A3B0TDD8"/>
<gene>
    <name evidence="3" type="ORF">MNBD_BACTEROID03-2731</name>
</gene>
<keyword evidence="1" id="KW-1133">Transmembrane helix</keyword>
<dbReference type="InterPro" id="IPR018638">
    <property type="entry name" value="DUF2061_membrane"/>
</dbReference>
<evidence type="ECO:0000259" key="2">
    <source>
        <dbReference type="Pfam" id="PF09834"/>
    </source>
</evidence>
<proteinExistence type="predicted"/>
<accession>A0A3B0TDD8</accession>
<protein>
    <recommendedName>
        <fullName evidence="2">DUF2061 domain-containing protein</fullName>
    </recommendedName>
</protein>
<feature type="transmembrane region" description="Helical" evidence="1">
    <location>
        <begin position="46"/>
        <end position="68"/>
    </location>
</feature>
<keyword evidence="1" id="KW-0472">Membrane</keyword>
<reference evidence="3" key="1">
    <citation type="submission" date="2018-06" db="EMBL/GenBank/DDBJ databases">
        <authorList>
            <person name="Zhirakovskaya E."/>
        </authorList>
    </citation>
    <scope>NUCLEOTIDE SEQUENCE</scope>
</reference>
<evidence type="ECO:0000256" key="1">
    <source>
        <dbReference type="SAM" id="Phobius"/>
    </source>
</evidence>
<feature type="domain" description="DUF2061" evidence="2">
    <location>
        <begin position="30"/>
        <end position="81"/>
    </location>
</feature>
<keyword evidence="1" id="KW-0812">Transmembrane</keyword>